<dbReference type="Proteomes" id="UP000661894">
    <property type="component" value="Unassembled WGS sequence"/>
</dbReference>
<dbReference type="PANTHER" id="PTHR28139:SF1">
    <property type="entry name" value="UPF0768 PROTEIN YBL029C-A"/>
    <property type="match status" value="1"/>
</dbReference>
<dbReference type="PANTHER" id="PTHR28139">
    <property type="entry name" value="UPF0768 PROTEIN YBL029C-A"/>
    <property type="match status" value="1"/>
</dbReference>
<sequence length="110" mass="12001">MIIFGLKGYADLVATLTMLCPRCHNPAAHRLHKLRRKFSLFFVPLFVVSTRYVMDCTFCGLQHAYSKAEGSELEERFAAGPQAPAPAPVPPLPPAAHQRADYPASPPPAG</sequence>
<dbReference type="InterPro" id="IPR031493">
    <property type="entry name" value="Zinc_ribbon_15"/>
</dbReference>
<evidence type="ECO:0000259" key="2">
    <source>
        <dbReference type="Pfam" id="PF17032"/>
    </source>
</evidence>
<protein>
    <submittedName>
        <fullName evidence="3">Zinc-ribbon domain-containing protein</fullName>
    </submittedName>
</protein>
<gene>
    <name evidence="3" type="ORF">H9624_03460</name>
</gene>
<name>A0ABR8YZB3_9MICO</name>
<proteinExistence type="predicted"/>
<feature type="region of interest" description="Disordered" evidence="1">
    <location>
        <begin position="75"/>
        <end position="110"/>
    </location>
</feature>
<accession>A0ABR8YZB3</accession>
<evidence type="ECO:0000313" key="3">
    <source>
        <dbReference type="EMBL" id="MBD8061380.1"/>
    </source>
</evidence>
<feature type="domain" description="Zinc-ribbon 15" evidence="2">
    <location>
        <begin position="18"/>
        <end position="66"/>
    </location>
</feature>
<reference evidence="3 4" key="1">
    <citation type="submission" date="2020-08" db="EMBL/GenBank/DDBJ databases">
        <title>A Genomic Blueprint of the Chicken Gut Microbiome.</title>
        <authorList>
            <person name="Gilroy R."/>
            <person name="Ravi A."/>
            <person name="Getino M."/>
            <person name="Pursley I."/>
            <person name="Horton D.L."/>
            <person name="Alikhan N.-F."/>
            <person name="Baker D."/>
            <person name="Gharbi K."/>
            <person name="Hall N."/>
            <person name="Watson M."/>
            <person name="Adriaenssens E.M."/>
            <person name="Foster-Nyarko E."/>
            <person name="Jarju S."/>
            <person name="Secka A."/>
            <person name="Antonio M."/>
            <person name="Oren A."/>
            <person name="Chaudhuri R."/>
            <person name="La Ragione R.M."/>
            <person name="Hildebrand F."/>
            <person name="Pallen M.J."/>
        </authorList>
    </citation>
    <scope>NUCLEOTIDE SEQUENCE [LARGE SCALE GENOMIC DNA]</scope>
    <source>
        <strain evidence="3 4">Sa1BUA1</strain>
    </source>
</reference>
<comment type="caution">
    <text evidence="3">The sequence shown here is derived from an EMBL/GenBank/DDBJ whole genome shotgun (WGS) entry which is preliminary data.</text>
</comment>
<keyword evidence="4" id="KW-1185">Reference proteome</keyword>
<evidence type="ECO:0000256" key="1">
    <source>
        <dbReference type="SAM" id="MobiDB-lite"/>
    </source>
</evidence>
<dbReference type="EMBL" id="JACSPO010000001">
    <property type="protein sequence ID" value="MBD8061380.1"/>
    <property type="molecule type" value="Genomic_DNA"/>
</dbReference>
<feature type="compositionally biased region" description="Pro residues" evidence="1">
    <location>
        <begin position="83"/>
        <end position="94"/>
    </location>
</feature>
<dbReference type="RefSeq" id="WP_251838499.1">
    <property type="nucleotide sequence ID" value="NZ_JACSPO010000001.1"/>
</dbReference>
<evidence type="ECO:0000313" key="4">
    <source>
        <dbReference type="Proteomes" id="UP000661894"/>
    </source>
</evidence>
<dbReference type="Pfam" id="PF17032">
    <property type="entry name" value="Zn_ribbon_15"/>
    <property type="match status" value="1"/>
</dbReference>
<organism evidence="3 4">
    <name type="scientific">Oceanitalea stevensii</name>
    <dbReference type="NCBI Taxonomy" id="2763072"/>
    <lineage>
        <taxon>Bacteria</taxon>
        <taxon>Bacillati</taxon>
        <taxon>Actinomycetota</taxon>
        <taxon>Actinomycetes</taxon>
        <taxon>Micrococcales</taxon>
        <taxon>Bogoriellaceae</taxon>
        <taxon>Georgenia</taxon>
    </lineage>
</organism>